<name>A0A0C9XE46_9AGAR</name>
<organism evidence="2 3">
    <name type="scientific">Laccaria amethystina LaAM-08-1</name>
    <dbReference type="NCBI Taxonomy" id="1095629"/>
    <lineage>
        <taxon>Eukaryota</taxon>
        <taxon>Fungi</taxon>
        <taxon>Dikarya</taxon>
        <taxon>Basidiomycota</taxon>
        <taxon>Agaricomycotina</taxon>
        <taxon>Agaricomycetes</taxon>
        <taxon>Agaricomycetidae</taxon>
        <taxon>Agaricales</taxon>
        <taxon>Agaricineae</taxon>
        <taxon>Hydnangiaceae</taxon>
        <taxon>Laccaria</taxon>
    </lineage>
</organism>
<dbReference type="OrthoDB" id="2423954at2759"/>
<dbReference type="SUPFAM" id="SSF53098">
    <property type="entry name" value="Ribonuclease H-like"/>
    <property type="match status" value="1"/>
</dbReference>
<dbReference type="InterPro" id="IPR012337">
    <property type="entry name" value="RNaseH-like_sf"/>
</dbReference>
<evidence type="ECO:0000256" key="1">
    <source>
        <dbReference type="SAM" id="MobiDB-lite"/>
    </source>
</evidence>
<feature type="compositionally biased region" description="Polar residues" evidence="1">
    <location>
        <begin position="105"/>
        <end position="123"/>
    </location>
</feature>
<protein>
    <submittedName>
        <fullName evidence="2">Unplaced genomic scaffold K443scaffold_259, whole genome shotgun sequence</fullName>
    </submittedName>
</protein>
<evidence type="ECO:0000313" key="2">
    <source>
        <dbReference type="EMBL" id="KIJ94432.1"/>
    </source>
</evidence>
<accession>A0A0C9XE46</accession>
<reference evidence="2 3" key="1">
    <citation type="submission" date="2014-04" db="EMBL/GenBank/DDBJ databases">
        <authorList>
            <consortium name="DOE Joint Genome Institute"/>
            <person name="Kuo A."/>
            <person name="Kohler A."/>
            <person name="Nagy L.G."/>
            <person name="Floudas D."/>
            <person name="Copeland A."/>
            <person name="Barry K.W."/>
            <person name="Cichocki N."/>
            <person name="Veneault-Fourrey C."/>
            <person name="LaButti K."/>
            <person name="Lindquist E.A."/>
            <person name="Lipzen A."/>
            <person name="Lundell T."/>
            <person name="Morin E."/>
            <person name="Murat C."/>
            <person name="Sun H."/>
            <person name="Tunlid A."/>
            <person name="Henrissat B."/>
            <person name="Grigoriev I.V."/>
            <person name="Hibbett D.S."/>
            <person name="Martin F."/>
            <person name="Nordberg H.P."/>
            <person name="Cantor M.N."/>
            <person name="Hua S.X."/>
        </authorList>
    </citation>
    <scope>NUCLEOTIDE SEQUENCE [LARGE SCALE GENOMIC DNA]</scope>
    <source>
        <strain evidence="2 3">LaAM-08-1</strain>
    </source>
</reference>
<proteinExistence type="predicted"/>
<feature type="region of interest" description="Disordered" evidence="1">
    <location>
        <begin position="105"/>
        <end position="137"/>
    </location>
</feature>
<dbReference type="STRING" id="1095629.A0A0C9XE46"/>
<dbReference type="AlphaFoldDB" id="A0A0C9XE46"/>
<dbReference type="Proteomes" id="UP000054477">
    <property type="component" value="Unassembled WGS sequence"/>
</dbReference>
<gene>
    <name evidence="2" type="ORF">K443DRAFT_125229</name>
</gene>
<sequence>MPKESIKGWWRIHFLDHPDKQNKPGPAWHSAGTSAKLKVYCHKCFKRHLANEQLKDAEEISAGRREIPQSHEALESMHELIYIPCENVDRNIQSRPSMDPARTATIAQKSSGDTSSLNPSDSISVVMDNQRRKPRSRSSAMQFVSAEPSSWNAAKQINFDSQITCITASAGLPLSWVDNAKWLAFVDEFIPAAKSPSHRVLTSWIIPNLASKLRPDTKAMVKGKLVTIQADDWTSQNHHHFIAFMIMADGKLHTVQVHNASNERKTTQNLLHVLEEVFEVLQNEWGTVVIAVVTDASGESQKACAEFVNLVVGDYFKSESEVLLYTDKATKVITWLCSKTFVLGLIHELKLQTSGTMKADEVRAPADKLIITGDAKTKEKSQKMIEILKDNLFWFAITRITWHLRPLAIAANVVQSSFCRLNTVLLTFGFLIMQYQKMRDAEDILSHNSIMNSIERHWAKADHEIFIAAVIVNPFYKSTVFCPLLFLNNAGIHNMMSRLWKRFYHKSNT</sequence>
<evidence type="ECO:0000313" key="3">
    <source>
        <dbReference type="Proteomes" id="UP000054477"/>
    </source>
</evidence>
<dbReference type="EMBL" id="KN838794">
    <property type="protein sequence ID" value="KIJ94432.1"/>
    <property type="molecule type" value="Genomic_DNA"/>
</dbReference>
<reference evidence="3" key="2">
    <citation type="submission" date="2015-01" db="EMBL/GenBank/DDBJ databases">
        <title>Evolutionary Origins and Diversification of the Mycorrhizal Mutualists.</title>
        <authorList>
            <consortium name="DOE Joint Genome Institute"/>
            <consortium name="Mycorrhizal Genomics Consortium"/>
            <person name="Kohler A."/>
            <person name="Kuo A."/>
            <person name="Nagy L.G."/>
            <person name="Floudas D."/>
            <person name="Copeland A."/>
            <person name="Barry K.W."/>
            <person name="Cichocki N."/>
            <person name="Veneault-Fourrey C."/>
            <person name="LaButti K."/>
            <person name="Lindquist E.A."/>
            <person name="Lipzen A."/>
            <person name="Lundell T."/>
            <person name="Morin E."/>
            <person name="Murat C."/>
            <person name="Riley R."/>
            <person name="Ohm R."/>
            <person name="Sun H."/>
            <person name="Tunlid A."/>
            <person name="Henrissat B."/>
            <person name="Grigoriev I.V."/>
            <person name="Hibbett D.S."/>
            <person name="Martin F."/>
        </authorList>
    </citation>
    <scope>NUCLEOTIDE SEQUENCE [LARGE SCALE GENOMIC DNA]</scope>
    <source>
        <strain evidence="3">LaAM-08-1</strain>
    </source>
</reference>
<dbReference type="HOGENOM" id="CLU_535344_0_0_1"/>
<keyword evidence="3" id="KW-1185">Reference proteome</keyword>